<dbReference type="PANTHER" id="PTHR30313">
    <property type="entry name" value="DNA PRIMASE"/>
    <property type="match status" value="1"/>
</dbReference>
<dbReference type="PANTHER" id="PTHR30313:SF2">
    <property type="entry name" value="DNA PRIMASE"/>
    <property type="match status" value="1"/>
</dbReference>
<dbReference type="Gene3D" id="3.40.1360.10">
    <property type="match status" value="1"/>
</dbReference>
<evidence type="ECO:0000256" key="2">
    <source>
        <dbReference type="ARBA" id="ARBA00022771"/>
    </source>
</evidence>
<dbReference type="GO" id="GO:0006269">
    <property type="term" value="P:DNA replication, synthesis of primer"/>
    <property type="evidence" value="ECO:0007669"/>
    <property type="project" value="TreeGrafter"/>
</dbReference>
<keyword evidence="3" id="KW-0862">Zinc</keyword>
<dbReference type="OrthoDB" id="784829at2"/>
<dbReference type="STRING" id="52.CMC5_063740"/>
<evidence type="ECO:0000313" key="5">
    <source>
        <dbReference type="EMBL" id="AKT42151.1"/>
    </source>
</evidence>
<dbReference type="EMBL" id="CP012159">
    <property type="protein sequence ID" value="AKT42151.1"/>
    <property type="molecule type" value="Genomic_DNA"/>
</dbReference>
<sequence length="408" mass="44041">MHAALRAPALTLAAAFTKPRMAPGLTSVEVRRALDDPRALCHRLGLDRGARRQRSGLMILCPWHDEKTPSCSVRVAQDGTIAVHCHACGASGDALSLVAVAHRLDVRRDFRDVLSEAARIAGLDPAHLRFGAPTTIPFVGRRGPALAKVGARPATKPSASLSLAPPPEALDDPTFAAIASVLLHIGRIDEGPLSKDVALYLAQRKLLDLARAEGWAALPASGKAQAAWIEMLVSVFGRDVMERSGLLWKRGSALVFAHPEHRLIIPWRAADGAVQTLQRRRVDTITDKKYVFPAGRPARELYGLDKVRTDTTFAIVEGAADVLALRWLLSRDGIDATVVGLPGAQRWDTAWARHAGPRAILGLDADRAGHLAVGGIAHDLVLAGVAHLERWKPRIGKDWADTLRAERI</sequence>
<evidence type="ECO:0000313" key="6">
    <source>
        <dbReference type="Proteomes" id="UP000067626"/>
    </source>
</evidence>
<feature type="domain" description="Zinc finger CHC2-type" evidence="4">
    <location>
        <begin position="57"/>
        <end position="118"/>
    </location>
</feature>
<dbReference type="GO" id="GO:0008270">
    <property type="term" value="F:zinc ion binding"/>
    <property type="evidence" value="ECO:0007669"/>
    <property type="project" value="UniProtKB-KW"/>
</dbReference>
<dbReference type="KEGG" id="ccro:CMC5_063740"/>
<protein>
    <recommendedName>
        <fullName evidence="4">Zinc finger CHC2-type domain-containing protein</fullName>
    </recommendedName>
</protein>
<evidence type="ECO:0000256" key="3">
    <source>
        <dbReference type="ARBA" id="ARBA00022833"/>
    </source>
</evidence>
<evidence type="ECO:0000259" key="4">
    <source>
        <dbReference type="SMART" id="SM00400"/>
    </source>
</evidence>
<organism evidence="5 6">
    <name type="scientific">Chondromyces crocatus</name>
    <dbReference type="NCBI Taxonomy" id="52"/>
    <lineage>
        <taxon>Bacteria</taxon>
        <taxon>Pseudomonadati</taxon>
        <taxon>Myxococcota</taxon>
        <taxon>Polyangia</taxon>
        <taxon>Polyangiales</taxon>
        <taxon>Polyangiaceae</taxon>
        <taxon>Chondromyces</taxon>
    </lineage>
</organism>
<keyword evidence="2" id="KW-0863">Zinc-finger</keyword>
<dbReference type="InterPro" id="IPR034154">
    <property type="entry name" value="TOPRIM_DnaG/twinkle"/>
</dbReference>
<dbReference type="GO" id="GO:0005737">
    <property type="term" value="C:cytoplasm"/>
    <property type="evidence" value="ECO:0007669"/>
    <property type="project" value="TreeGrafter"/>
</dbReference>
<dbReference type="AlphaFoldDB" id="A0A0K1EMV3"/>
<dbReference type="GO" id="GO:0003677">
    <property type="term" value="F:DNA binding"/>
    <property type="evidence" value="ECO:0007669"/>
    <property type="project" value="InterPro"/>
</dbReference>
<dbReference type="SUPFAM" id="SSF57783">
    <property type="entry name" value="Zinc beta-ribbon"/>
    <property type="match status" value="1"/>
</dbReference>
<dbReference type="GO" id="GO:0003899">
    <property type="term" value="F:DNA-directed RNA polymerase activity"/>
    <property type="evidence" value="ECO:0007669"/>
    <property type="project" value="InterPro"/>
</dbReference>
<evidence type="ECO:0000256" key="1">
    <source>
        <dbReference type="ARBA" id="ARBA00022723"/>
    </source>
</evidence>
<dbReference type="SUPFAM" id="SSF56731">
    <property type="entry name" value="DNA primase core"/>
    <property type="match status" value="1"/>
</dbReference>
<dbReference type="Proteomes" id="UP000067626">
    <property type="component" value="Chromosome"/>
</dbReference>
<keyword evidence="6" id="KW-1185">Reference proteome</keyword>
<dbReference type="Gene3D" id="3.90.580.10">
    <property type="entry name" value="Zinc finger, CHC2-type domain"/>
    <property type="match status" value="1"/>
</dbReference>
<dbReference type="InterPro" id="IPR036977">
    <property type="entry name" value="DNA_primase_Znf_CHC2"/>
</dbReference>
<name>A0A0K1EMV3_CHOCO</name>
<accession>A0A0K1EMV3</accession>
<reference evidence="5 6" key="1">
    <citation type="submission" date="2015-07" db="EMBL/GenBank/DDBJ databases">
        <title>Genome analysis of myxobacterium Chondromyces crocatus Cm c5 reveals a high potential for natural compound synthesis and the genetic basis for the loss of fruiting body formation.</title>
        <authorList>
            <person name="Zaburannyi N."/>
            <person name="Bunk B."/>
            <person name="Maier J."/>
            <person name="Overmann J."/>
            <person name="Mueller R."/>
        </authorList>
    </citation>
    <scope>NUCLEOTIDE SEQUENCE [LARGE SCALE GENOMIC DNA]</scope>
    <source>
        <strain evidence="5 6">Cm c5</strain>
    </source>
</reference>
<dbReference type="SMART" id="SM00400">
    <property type="entry name" value="ZnF_CHCC"/>
    <property type="match status" value="1"/>
</dbReference>
<dbReference type="CDD" id="cd01029">
    <property type="entry name" value="TOPRIM_primases"/>
    <property type="match status" value="1"/>
</dbReference>
<dbReference type="InterPro" id="IPR002694">
    <property type="entry name" value="Znf_CHC2"/>
</dbReference>
<keyword evidence="1" id="KW-0479">Metal-binding</keyword>
<gene>
    <name evidence="5" type="ORF">CMC5_063740</name>
</gene>
<proteinExistence type="predicted"/>
<dbReference type="InterPro" id="IPR050219">
    <property type="entry name" value="DnaG_primase"/>
</dbReference>
<dbReference type="Pfam" id="PF01807">
    <property type="entry name" value="Zn_ribbon_DnaG"/>
    <property type="match status" value="1"/>
</dbReference>